<comment type="cofactor">
    <cofactor evidence="1">
        <name>FMN</name>
        <dbReference type="ChEBI" id="CHEBI:58210"/>
    </cofactor>
</comment>
<evidence type="ECO:0000256" key="3">
    <source>
        <dbReference type="ARBA" id="ARBA00038054"/>
    </source>
</evidence>
<keyword evidence="2" id="KW-0285">Flavoprotein</keyword>
<dbReference type="InterPro" id="IPR012349">
    <property type="entry name" value="Split_barrel_FMN-bd"/>
</dbReference>
<evidence type="ECO:0000256" key="2">
    <source>
        <dbReference type="ARBA" id="ARBA00022630"/>
    </source>
</evidence>
<accession>A0AAT9LF38</accession>
<evidence type="ECO:0000313" key="5">
    <source>
        <dbReference type="EMBL" id="QUL99658.1"/>
    </source>
</evidence>
<dbReference type="GO" id="GO:0016646">
    <property type="term" value="F:oxidoreductase activity, acting on the CH-NH group of donors, NAD or NADP as acceptor"/>
    <property type="evidence" value="ECO:0007669"/>
    <property type="project" value="UniProtKB-ARBA"/>
</dbReference>
<name>A0AAT9LF38_9FIRM</name>
<dbReference type="GO" id="GO:0010181">
    <property type="term" value="F:FMN binding"/>
    <property type="evidence" value="ECO:0007669"/>
    <property type="project" value="InterPro"/>
</dbReference>
<gene>
    <name evidence="5" type="ORF">IMF26_08285</name>
</gene>
<comment type="similarity">
    <text evidence="3">Belongs to the flavoredoxin family.</text>
</comment>
<proteinExistence type="inferred from homology"/>
<dbReference type="PANTHER" id="PTHR43567">
    <property type="entry name" value="FLAVOREDOXIN-RELATED-RELATED"/>
    <property type="match status" value="1"/>
</dbReference>
<reference evidence="5" key="2">
    <citation type="journal article" date="2023" name="Biology">
        <title>Prokaryotic Life Associated with Coal-Fire Gas Vents Revealed by Metagenomics.</title>
        <authorList>
            <person name="Kadnikov V.V."/>
            <person name="Mardanov A.V."/>
            <person name="Beletsky A.V."/>
            <person name="Karnachuk O.V."/>
            <person name="Ravin N.V."/>
        </authorList>
    </citation>
    <scope>NUCLEOTIDE SEQUENCE</scope>
    <source>
        <strain evidence="5">Bu02</strain>
    </source>
</reference>
<dbReference type="EMBL" id="CP062796">
    <property type="protein sequence ID" value="QUL99658.1"/>
    <property type="molecule type" value="Genomic_DNA"/>
</dbReference>
<dbReference type="Gene3D" id="2.30.110.10">
    <property type="entry name" value="Electron Transport, Fmn-binding Protein, Chain A"/>
    <property type="match status" value="1"/>
</dbReference>
<protein>
    <submittedName>
        <fullName evidence="5">Flavin reductase family protein</fullName>
    </submittedName>
</protein>
<evidence type="ECO:0000256" key="1">
    <source>
        <dbReference type="ARBA" id="ARBA00001917"/>
    </source>
</evidence>
<dbReference type="InterPro" id="IPR002563">
    <property type="entry name" value="Flavin_Rdtase-like_dom"/>
</dbReference>
<dbReference type="PANTHER" id="PTHR43567:SF1">
    <property type="entry name" value="FLAVOREDOXIN"/>
    <property type="match status" value="1"/>
</dbReference>
<organism evidence="5">
    <name type="scientific">Candidatus Fermentithermobacillus carboniphilus</name>
    <dbReference type="NCBI Taxonomy" id="3085328"/>
    <lineage>
        <taxon>Bacteria</taxon>
        <taxon>Bacillati</taxon>
        <taxon>Bacillota</taxon>
        <taxon>Candidatus Fermentithermobacillia</taxon>
        <taxon>Candidatus Fermentithermobacillales</taxon>
        <taxon>Candidatus Fermentithermobacillaceae</taxon>
        <taxon>Candidatus Fermentithermobacillus</taxon>
    </lineage>
</organism>
<dbReference type="SUPFAM" id="SSF50475">
    <property type="entry name" value="FMN-binding split barrel"/>
    <property type="match status" value="1"/>
</dbReference>
<dbReference type="InterPro" id="IPR052174">
    <property type="entry name" value="Flavoredoxin"/>
</dbReference>
<sequence>MGERNVITLAWVGTVASEPPAVAIGVRPTRFSYGLIQRYGDFVINLPTAGQVEILEYCGSVSGRSEDKFEKAGLTAERAENVRAPLVAEFPVNIECKVKDRISLGSHDLFIGEVLAVHIDPKVMTGGEVDPQKMDPVAYFRGQYFRLGELVGKRR</sequence>
<feature type="domain" description="Flavin reductase like" evidence="4">
    <location>
        <begin position="1"/>
        <end position="146"/>
    </location>
</feature>
<dbReference type="SMART" id="SM00903">
    <property type="entry name" value="Flavin_Reduct"/>
    <property type="match status" value="1"/>
</dbReference>
<reference evidence="5" key="1">
    <citation type="submission" date="2020-10" db="EMBL/GenBank/DDBJ databases">
        <authorList>
            <person name="Kadnikov V."/>
            <person name="Beletsky A.V."/>
            <person name="Mardanov A.V."/>
            <person name="Karnachuk O.V."/>
            <person name="Ravin N.V."/>
        </authorList>
    </citation>
    <scope>NUCLEOTIDE SEQUENCE</scope>
    <source>
        <strain evidence="5">Bu02</strain>
    </source>
</reference>
<dbReference type="KEGG" id="fcz:IMF26_08285"/>
<evidence type="ECO:0000259" key="4">
    <source>
        <dbReference type="SMART" id="SM00903"/>
    </source>
</evidence>
<dbReference type="Pfam" id="PF01613">
    <property type="entry name" value="Flavin_Reduct"/>
    <property type="match status" value="1"/>
</dbReference>
<dbReference type="AlphaFoldDB" id="A0AAT9LF38"/>